<dbReference type="NCBIfam" id="TIGR02167">
    <property type="entry name" value="Liste_lipo_26"/>
    <property type="match status" value="2"/>
</dbReference>
<proteinExistence type="predicted"/>
<name>A0AAD0YGJ3_9FLAO</name>
<dbReference type="Proteomes" id="UP000281741">
    <property type="component" value="Chromosome"/>
</dbReference>
<evidence type="ECO:0000313" key="6">
    <source>
        <dbReference type="Proteomes" id="UP000281741"/>
    </source>
</evidence>
<gene>
    <name evidence="3" type="ORF">EG349_18665</name>
    <name evidence="4" type="ORF">EG353_17370</name>
</gene>
<evidence type="ECO:0000313" key="5">
    <source>
        <dbReference type="Proteomes" id="UP000274073"/>
    </source>
</evidence>
<dbReference type="EMBL" id="CP033912">
    <property type="protein sequence ID" value="AZA97187.1"/>
    <property type="molecule type" value="Genomic_DNA"/>
</dbReference>
<evidence type="ECO:0000256" key="1">
    <source>
        <dbReference type="ARBA" id="ARBA00022729"/>
    </source>
</evidence>
<dbReference type="InterPro" id="IPR005046">
    <property type="entry name" value="DUF285"/>
</dbReference>
<keyword evidence="1" id="KW-0732">Signal</keyword>
<dbReference type="Pfam" id="PF03382">
    <property type="entry name" value="DUF285"/>
    <property type="match status" value="2"/>
</dbReference>
<keyword evidence="6" id="KW-1185">Reference proteome</keyword>
<protein>
    <submittedName>
        <fullName evidence="3">BspA family leucine-rich repeat surface protein</fullName>
    </submittedName>
</protein>
<sequence length="519" mass="57982">MTMKKLLLITLCVFLFQIIKAQNEFITIWQPGLVSNPAVTVDAPFQANSNQIWFPGNGENYTIEWEEIGYPLHNGIMTNVTSANQVLIDFGTSSGDSSGATYRVKVSNGNGVFKQIKFGTAQLFPAAEMLIPIWQMFGSADKIIEIEQWGDISWISMNSAFTNCVSLQLTATDSPNLNAVADASFMFYGTPQFMGAPSMQNWNTSKVKDFSFMFSCLLSTSNIPHQFNSPFIGNWNTSSATNMSYMLAGRKVFNQSVNNWDVSKVTNMAWMFGQCLSFNQRLDNWNTSSLQDMHFMFHMISVFNQPLDMWNTANVTDMAHVFHGCTSFNQNLNSWDVSNVTRINTFLTDASSYNQSFEDWNLASVSDASSMLINTGIDCNNYSKTLVGWANNANTANNVNLGSTAPSKYASNIASQRDFLINNKNWIISGDSVGSCFLATSDIKNTKAASIYPNPAKDKIHTEHLHDAEKYRIVDASGRLLKEGKIENEIINISTLSKGNYILQIVTKDKVQTYKFIKE</sequence>
<dbReference type="AlphaFoldDB" id="A0AAD0YGJ3"/>
<dbReference type="InterPro" id="IPR011889">
    <property type="entry name" value="Liste_lipo_26"/>
</dbReference>
<dbReference type="InterPro" id="IPR026444">
    <property type="entry name" value="Secre_tail"/>
</dbReference>
<evidence type="ECO:0000313" key="4">
    <source>
        <dbReference type="EMBL" id="AZA97187.1"/>
    </source>
</evidence>
<feature type="domain" description="Secretion system C-terminal sorting" evidence="2">
    <location>
        <begin position="451"/>
        <end position="517"/>
    </location>
</feature>
<reference evidence="5 6" key="1">
    <citation type="submission" date="2018-11" db="EMBL/GenBank/DDBJ databases">
        <title>Proposal to divide the Flavobacteriaceae and reorganize its genera based on Amino Acid Identity values calculated from whole genome sequences.</title>
        <authorList>
            <person name="Nicholson A.C."/>
            <person name="Gulvik C.A."/>
            <person name="Whitney A.M."/>
            <person name="Humrighouse B.W."/>
            <person name="Bell M."/>
            <person name="Holmes B."/>
            <person name="Steigerwalt A.G."/>
            <person name="Villarma A."/>
            <person name="Sheth M."/>
            <person name="Batra D."/>
            <person name="Pryor J."/>
            <person name="Bernardet J.-F."/>
            <person name="Hugo C."/>
            <person name="Kampfer P."/>
            <person name="Newman J."/>
            <person name="McQuiston J.R."/>
        </authorList>
    </citation>
    <scope>NUCLEOTIDE SEQUENCE [LARGE SCALE GENOMIC DNA]</scope>
    <source>
        <strain evidence="3 5">G0207</strain>
        <strain evidence="4 6">H5143</strain>
    </source>
</reference>
<dbReference type="EMBL" id="CP033915">
    <property type="protein sequence ID" value="AZA88645.1"/>
    <property type="molecule type" value="Genomic_DNA"/>
</dbReference>
<dbReference type="Pfam" id="PF18962">
    <property type="entry name" value="Por_Secre_tail"/>
    <property type="match status" value="1"/>
</dbReference>
<accession>A0AAD0YGJ3</accession>
<dbReference type="Proteomes" id="UP000274073">
    <property type="component" value="Chromosome"/>
</dbReference>
<evidence type="ECO:0000259" key="2">
    <source>
        <dbReference type="Pfam" id="PF18962"/>
    </source>
</evidence>
<evidence type="ECO:0000313" key="3">
    <source>
        <dbReference type="EMBL" id="AZA88645.1"/>
    </source>
</evidence>
<organism evidence="3 5">
    <name type="scientific">Chryseobacterium shandongense</name>
    <dbReference type="NCBI Taxonomy" id="1493872"/>
    <lineage>
        <taxon>Bacteria</taxon>
        <taxon>Pseudomonadati</taxon>
        <taxon>Bacteroidota</taxon>
        <taxon>Flavobacteriia</taxon>
        <taxon>Flavobacteriales</taxon>
        <taxon>Weeksellaceae</taxon>
        <taxon>Chryseobacterium group</taxon>
        <taxon>Chryseobacterium</taxon>
    </lineage>
</organism>
<dbReference type="NCBIfam" id="TIGR04183">
    <property type="entry name" value="Por_Secre_tail"/>
    <property type="match status" value="1"/>
</dbReference>